<evidence type="ECO:0000259" key="1">
    <source>
        <dbReference type="PROSITE" id="PS50035"/>
    </source>
</evidence>
<dbReference type="Proteomes" id="UP000094580">
    <property type="component" value="Unassembled WGS sequence"/>
</dbReference>
<dbReference type="CDD" id="cd09112">
    <property type="entry name" value="PLDc_CLS_2"/>
    <property type="match status" value="1"/>
</dbReference>
<organism evidence="2 3">
    <name type="scientific">Gottfriedia luciferensis</name>
    <dbReference type="NCBI Taxonomy" id="178774"/>
    <lineage>
        <taxon>Bacteria</taxon>
        <taxon>Bacillati</taxon>
        <taxon>Bacillota</taxon>
        <taxon>Bacilli</taxon>
        <taxon>Bacillales</taxon>
        <taxon>Bacillaceae</taxon>
        <taxon>Gottfriedia</taxon>
    </lineage>
</organism>
<dbReference type="RefSeq" id="WP_025568803.1">
    <property type="nucleotide sequence ID" value="NZ_MDKC01000002.1"/>
</dbReference>
<dbReference type="SMART" id="SM00155">
    <property type="entry name" value="PLDc"/>
    <property type="match status" value="2"/>
</dbReference>
<dbReference type="PANTHER" id="PTHR21248">
    <property type="entry name" value="CARDIOLIPIN SYNTHASE"/>
    <property type="match status" value="1"/>
</dbReference>
<dbReference type="Pfam" id="PF13091">
    <property type="entry name" value="PLDc_2"/>
    <property type="match status" value="2"/>
</dbReference>
<dbReference type="PROSITE" id="PS50035">
    <property type="entry name" value="PLD"/>
    <property type="match status" value="2"/>
</dbReference>
<protein>
    <submittedName>
        <fullName evidence="2">Cardiolipin synthase</fullName>
    </submittedName>
</protein>
<proteinExistence type="predicted"/>
<keyword evidence="3" id="KW-1185">Reference proteome</keyword>
<reference evidence="2 3" key="1">
    <citation type="submission" date="2016-07" db="EMBL/GenBank/DDBJ databases">
        <authorList>
            <person name="Townsley L."/>
            <person name="Shank E.A."/>
        </authorList>
    </citation>
    <scope>NUCLEOTIDE SEQUENCE [LARGE SCALE GENOMIC DNA]</scope>
    <source>
        <strain evidence="2 3">CH01</strain>
    </source>
</reference>
<dbReference type="Gene3D" id="3.30.870.10">
    <property type="entry name" value="Endonuclease Chain A"/>
    <property type="match status" value="2"/>
</dbReference>
<evidence type="ECO:0000313" key="2">
    <source>
        <dbReference type="EMBL" id="ODG93434.1"/>
    </source>
</evidence>
<feature type="domain" description="PLD phosphodiesterase" evidence="1">
    <location>
        <begin position="149"/>
        <end position="176"/>
    </location>
</feature>
<name>A0ABX2ZYE8_9BACI</name>
<dbReference type="CDD" id="cd09110">
    <property type="entry name" value="PLDc_CLS_1"/>
    <property type="match status" value="1"/>
</dbReference>
<gene>
    <name evidence="2" type="ORF">BED47_03875</name>
</gene>
<dbReference type="InterPro" id="IPR001736">
    <property type="entry name" value="PLipase_D/transphosphatidylase"/>
</dbReference>
<comment type="caution">
    <text evidence="2">The sequence shown here is derived from an EMBL/GenBank/DDBJ whole genome shotgun (WGS) entry which is preliminary data.</text>
</comment>
<dbReference type="PIRSF" id="PIRSF000850">
    <property type="entry name" value="Phospholipase_D_PSS"/>
    <property type="match status" value="1"/>
</dbReference>
<accession>A0ABX2ZYE8</accession>
<evidence type="ECO:0000313" key="3">
    <source>
        <dbReference type="Proteomes" id="UP000094580"/>
    </source>
</evidence>
<feature type="domain" description="PLD phosphodiesterase" evidence="1">
    <location>
        <begin position="319"/>
        <end position="346"/>
    </location>
</feature>
<dbReference type="InterPro" id="IPR025202">
    <property type="entry name" value="PLD-like_dom"/>
</dbReference>
<dbReference type="EMBL" id="MDKC01000002">
    <property type="protein sequence ID" value="ODG93434.1"/>
    <property type="molecule type" value="Genomic_DNA"/>
</dbReference>
<dbReference type="SUPFAM" id="SSF56024">
    <property type="entry name" value="Phospholipase D/nuclease"/>
    <property type="match status" value="2"/>
</dbReference>
<dbReference type="PANTHER" id="PTHR21248:SF7">
    <property type="entry name" value="MINOR CARDIOLIPIN SYNTHASE CLSB"/>
    <property type="match status" value="1"/>
</dbReference>
<sequence length="406" mass="47614">MKKIVKFIFKTLVLLFSLLVILFALNEIEMEKAQKKNIFAEKPITYPMGHSDLSIYTNGRELNNQLFHDIRNAKKEVHIYFFSVSNDRVSHEFLDVLKKKSDEGIPVYYAVDRLGGILLERKERKSLIDHGVHFTYFNKPQLSYFFASINHRNHRRMTIIDGEIGYIGGFNIGKKYIDEKKGLKPWEDVQLRLVGSGVEGLEKQFVHDWRKNSDQKITQMEISKKIGRSQHQFVSYTKIGIEQEYSKLFKQAKQSITIYSPYFIPNNKVIWDSLLDAANRGIEVKILYSHKSDALLVQQAAFPYIKQAWKNNIKVYGFKKGIFHGKVMNIDDKVLMIGTTNFDSRSFHLTDELNCYIYDQQFIKQVEPELDDVFNHAFEITPTYIKNLPFKEKVKEKIAKVFEYYL</sequence>